<dbReference type="EMBL" id="JAWNFY010000006">
    <property type="protein sequence ID" value="MDY5146015.1"/>
    <property type="molecule type" value="Genomic_DNA"/>
</dbReference>
<evidence type="ECO:0000313" key="5">
    <source>
        <dbReference type="Proteomes" id="UP001288320"/>
    </source>
</evidence>
<organism evidence="2 5">
    <name type="scientific">Actinotignum timonense</name>
    <dbReference type="NCBI Taxonomy" id="1870995"/>
    <lineage>
        <taxon>Bacteria</taxon>
        <taxon>Bacillati</taxon>
        <taxon>Actinomycetota</taxon>
        <taxon>Actinomycetes</taxon>
        <taxon>Actinomycetales</taxon>
        <taxon>Actinomycetaceae</taxon>
        <taxon>Actinotignum</taxon>
    </lineage>
</organism>
<dbReference type="Pfam" id="PF00535">
    <property type="entry name" value="Glycos_transf_2"/>
    <property type="match status" value="1"/>
</dbReference>
<dbReference type="CDD" id="cd04186">
    <property type="entry name" value="GT_2_like_c"/>
    <property type="match status" value="1"/>
</dbReference>
<dbReference type="Proteomes" id="UP001284901">
    <property type="component" value="Unassembled WGS sequence"/>
</dbReference>
<sequence>MTTISSSSAKAALRSALRHVPGAEAAGRKVLQKVHYRVPCSEQPLVSIIIPVYGHWKETFACLKAVAATAGNIPYEIIVVDDCSPDSTGKKLDRIFGLRVIHMPKNGGFIRACNTGLQHARGEIVIYLNNDTEVSPTWLIPIVERMEDPSIGLVGARLVYADGTLQEAGGVVFADGVTENYGNGNNPENHSYTYFRDVDYCSGACLAVRKSILDELGGFDERYIPAYYEDTDLAFEVRRLGYRTVYEPRSLVIHHEGVSNGTDTSQGTKRYQVINKAKFAQKWAKELALQPLSRYQDPDFEMERAVHTKNVVIVCDGAVITPDLDSGSVRMEQILLELLRLGYQPIFIPQNKERPEPYVGNLTKRGIQVVYDSFNEHGQTNISAYALTILLRGNVRGVILSRVGVAAAAIFPVTHALPGVPVIFDTVDLHGTRELREAKLAGDDALITAAHQTKELELGVMRASTATLVVSSEEAKMLHADHPELPVFVVGNVHVPVEHPARLKGRRSISFIGSFAHPPNADGLHWYFTEVHPLVREELGDVEVNVYGKNPPESLRVFEGNGVKLCGYAADLADVYNPARLSIAPLRYGAGVKGKVGESLSWGVPIVTTDIGAEGMGLEDRQTALIANSPEDFARAIVDGMRDDELWERLSTAGERHIQEIMGVPRLHQDLAAAFDFAGITRV</sequence>
<dbReference type="GO" id="GO:0016757">
    <property type="term" value="F:glycosyltransferase activity"/>
    <property type="evidence" value="ECO:0007669"/>
    <property type="project" value="UniProtKB-KW"/>
</dbReference>
<dbReference type="Gene3D" id="3.40.50.2000">
    <property type="entry name" value="Glycogen Phosphorylase B"/>
    <property type="match status" value="1"/>
</dbReference>
<gene>
    <name evidence="2" type="ORF">R6G74_04900</name>
    <name evidence="3" type="ORF">R6P33_03105</name>
</gene>
<dbReference type="PANTHER" id="PTHR43179">
    <property type="entry name" value="RHAMNOSYLTRANSFERASE WBBL"/>
    <property type="match status" value="1"/>
</dbReference>
<dbReference type="Proteomes" id="UP001288320">
    <property type="component" value="Unassembled WGS sequence"/>
</dbReference>
<dbReference type="CDD" id="cd03801">
    <property type="entry name" value="GT4_PimA-like"/>
    <property type="match status" value="1"/>
</dbReference>
<keyword evidence="4" id="KW-1185">Reference proteome</keyword>
<evidence type="ECO:0000313" key="3">
    <source>
        <dbReference type="EMBL" id="MDY5146015.1"/>
    </source>
</evidence>
<dbReference type="InterPro" id="IPR029044">
    <property type="entry name" value="Nucleotide-diphossugar_trans"/>
</dbReference>
<feature type="domain" description="Glycosyltransferase 2-like" evidence="1">
    <location>
        <begin position="47"/>
        <end position="216"/>
    </location>
</feature>
<protein>
    <submittedName>
        <fullName evidence="2">Glycosyltransferase</fullName>
        <ecNumber evidence="2">2.4.-.-</ecNumber>
    </submittedName>
</protein>
<dbReference type="EMBL" id="JAWNFV010000008">
    <property type="protein sequence ID" value="MDY5140649.1"/>
    <property type="molecule type" value="Genomic_DNA"/>
</dbReference>
<evidence type="ECO:0000259" key="1">
    <source>
        <dbReference type="Pfam" id="PF00535"/>
    </source>
</evidence>
<dbReference type="EC" id="2.4.-.-" evidence="2"/>
<reference evidence="2 4" key="1">
    <citation type="submission" date="2023-10" db="EMBL/GenBank/DDBJ databases">
        <title>Whole Genome based description of the genera Actinobaculum and Actinotignum reveals a complex phylogenetic relationship within the species included in the genus Actinotignum.</title>
        <authorList>
            <person name="Jensen C.S."/>
            <person name="Dargis R."/>
            <person name="Kemp M."/>
            <person name="Christensen J.J."/>
        </authorList>
    </citation>
    <scope>NUCLEOTIDE SEQUENCE</scope>
    <source>
        <strain evidence="3 4">SLA_B089</strain>
        <strain evidence="2">SLA_B245</strain>
    </source>
</reference>
<keyword evidence="2" id="KW-0808">Transferase</keyword>
<accession>A0AAW9HLZ6</accession>
<proteinExistence type="predicted"/>
<dbReference type="AlphaFoldDB" id="A0AAW9HLZ6"/>
<dbReference type="RefSeq" id="WP_159455002.1">
    <property type="nucleotide sequence ID" value="NZ_CAUPFC010000019.1"/>
</dbReference>
<name>A0AAW9HLZ6_9ACTO</name>
<keyword evidence="2" id="KW-0328">Glycosyltransferase</keyword>
<dbReference type="PANTHER" id="PTHR43179:SF7">
    <property type="entry name" value="RHAMNOSYLTRANSFERASE WBBL"/>
    <property type="match status" value="1"/>
</dbReference>
<dbReference type="Pfam" id="PF13692">
    <property type="entry name" value="Glyco_trans_1_4"/>
    <property type="match status" value="1"/>
</dbReference>
<evidence type="ECO:0000313" key="2">
    <source>
        <dbReference type="EMBL" id="MDY5140649.1"/>
    </source>
</evidence>
<dbReference type="Gene3D" id="3.90.550.10">
    <property type="entry name" value="Spore Coat Polysaccharide Biosynthesis Protein SpsA, Chain A"/>
    <property type="match status" value="1"/>
</dbReference>
<dbReference type="InterPro" id="IPR001173">
    <property type="entry name" value="Glyco_trans_2-like"/>
</dbReference>
<comment type="caution">
    <text evidence="2">The sequence shown here is derived from an EMBL/GenBank/DDBJ whole genome shotgun (WGS) entry which is preliminary data.</text>
</comment>
<dbReference type="SUPFAM" id="SSF53756">
    <property type="entry name" value="UDP-Glycosyltransferase/glycogen phosphorylase"/>
    <property type="match status" value="1"/>
</dbReference>
<evidence type="ECO:0000313" key="4">
    <source>
        <dbReference type="Proteomes" id="UP001284901"/>
    </source>
</evidence>
<dbReference type="SUPFAM" id="SSF53448">
    <property type="entry name" value="Nucleotide-diphospho-sugar transferases"/>
    <property type="match status" value="1"/>
</dbReference>